<feature type="compositionally biased region" description="Basic and acidic residues" evidence="1">
    <location>
        <begin position="125"/>
        <end position="140"/>
    </location>
</feature>
<gene>
    <name evidence="2" type="ORF">KOW79_016852</name>
</gene>
<name>A0A9D3NDX3_9TELE</name>
<evidence type="ECO:0000313" key="3">
    <source>
        <dbReference type="Proteomes" id="UP000824219"/>
    </source>
</evidence>
<keyword evidence="3" id="KW-1185">Reference proteome</keyword>
<dbReference type="EMBL" id="JAHKSW010000020">
    <property type="protein sequence ID" value="KAG7319709.1"/>
    <property type="molecule type" value="Genomic_DNA"/>
</dbReference>
<evidence type="ECO:0000256" key="1">
    <source>
        <dbReference type="SAM" id="MobiDB-lite"/>
    </source>
</evidence>
<dbReference type="Proteomes" id="UP000824219">
    <property type="component" value="Linkage Group LG20"/>
</dbReference>
<protein>
    <submittedName>
        <fullName evidence="2">Uncharacterized protein</fullName>
    </submittedName>
</protein>
<sequence length="170" mass="19296">MIAGSPPSYSTHTQTHIAYTLRSFSSCFPPGRTDRFRARPKKHPALLNYSVSRIFAGFDLLLELGLRLFLSSAIQFELLYHHVRGTAVQRGEDERLRSGQRRQPDVLQLRAARHKLVFRGVAGEKTPKTRPDRQSKESGHRGRPNRRGVEGNDGQSVTGRLKLKRRLADI</sequence>
<organism evidence="2 3">
    <name type="scientific">Hemibagrus wyckioides</name>
    <dbReference type="NCBI Taxonomy" id="337641"/>
    <lineage>
        <taxon>Eukaryota</taxon>
        <taxon>Metazoa</taxon>
        <taxon>Chordata</taxon>
        <taxon>Craniata</taxon>
        <taxon>Vertebrata</taxon>
        <taxon>Euteleostomi</taxon>
        <taxon>Actinopterygii</taxon>
        <taxon>Neopterygii</taxon>
        <taxon>Teleostei</taxon>
        <taxon>Ostariophysi</taxon>
        <taxon>Siluriformes</taxon>
        <taxon>Bagridae</taxon>
        <taxon>Hemibagrus</taxon>
    </lineage>
</organism>
<dbReference type="AlphaFoldDB" id="A0A9D3NDX3"/>
<proteinExistence type="predicted"/>
<dbReference type="OrthoDB" id="10623167at2759"/>
<comment type="caution">
    <text evidence="2">The sequence shown here is derived from an EMBL/GenBank/DDBJ whole genome shotgun (WGS) entry which is preliminary data.</text>
</comment>
<reference evidence="2 3" key="1">
    <citation type="submission" date="2021-06" db="EMBL/GenBank/DDBJ databases">
        <title>Chromosome-level genome assembly of the red-tail catfish (Hemibagrus wyckioides).</title>
        <authorList>
            <person name="Shao F."/>
        </authorList>
    </citation>
    <scope>NUCLEOTIDE SEQUENCE [LARGE SCALE GENOMIC DNA]</scope>
    <source>
        <strain evidence="2">EC202008001</strain>
        <tissue evidence="2">Blood</tissue>
    </source>
</reference>
<feature type="region of interest" description="Disordered" evidence="1">
    <location>
        <begin position="120"/>
        <end position="160"/>
    </location>
</feature>
<evidence type="ECO:0000313" key="2">
    <source>
        <dbReference type="EMBL" id="KAG7319709.1"/>
    </source>
</evidence>
<accession>A0A9D3NDX3</accession>